<dbReference type="RefSeq" id="WP_052830028.1">
    <property type="nucleotide sequence ID" value="NZ_CP007142.1"/>
</dbReference>
<dbReference type="Gene3D" id="3.30.70.270">
    <property type="match status" value="1"/>
</dbReference>
<evidence type="ECO:0000259" key="5">
    <source>
        <dbReference type="PROSITE" id="PS50887"/>
    </source>
</evidence>
<dbReference type="PROSITE" id="PS50885">
    <property type="entry name" value="HAMP"/>
    <property type="match status" value="1"/>
</dbReference>
<evidence type="ECO:0000256" key="2">
    <source>
        <dbReference type="SAM" id="Phobius"/>
    </source>
</evidence>
<gene>
    <name evidence="6" type="ORF">YC6258_00772</name>
</gene>
<dbReference type="InterPro" id="IPR052155">
    <property type="entry name" value="Biofilm_reg_signaling"/>
</dbReference>
<dbReference type="InterPro" id="IPR001633">
    <property type="entry name" value="EAL_dom"/>
</dbReference>
<keyword evidence="2" id="KW-0472">Membrane</keyword>
<feature type="domain" description="HAMP" evidence="4">
    <location>
        <begin position="377"/>
        <end position="433"/>
    </location>
</feature>
<proteinExistence type="predicted"/>
<evidence type="ECO:0000256" key="1">
    <source>
        <dbReference type="ARBA" id="ARBA00001946"/>
    </source>
</evidence>
<dbReference type="HOGENOM" id="CLU_000445_70_46_6"/>
<dbReference type="SMART" id="SM00052">
    <property type="entry name" value="EAL"/>
    <property type="match status" value="1"/>
</dbReference>
<dbReference type="KEGG" id="gsn:YC6258_00772"/>
<dbReference type="AlphaFoldDB" id="A0A0C5VE81"/>
<feature type="transmembrane region" description="Helical" evidence="2">
    <location>
        <begin position="21"/>
        <end position="41"/>
    </location>
</feature>
<evidence type="ECO:0000259" key="4">
    <source>
        <dbReference type="PROSITE" id="PS50885"/>
    </source>
</evidence>
<dbReference type="Gene3D" id="6.10.340.10">
    <property type="match status" value="1"/>
</dbReference>
<dbReference type="CDD" id="cd01948">
    <property type="entry name" value="EAL"/>
    <property type="match status" value="1"/>
</dbReference>
<dbReference type="PROSITE" id="PS50887">
    <property type="entry name" value="GGDEF"/>
    <property type="match status" value="1"/>
</dbReference>
<dbReference type="PATRIC" id="fig|1445510.3.peg.756"/>
<name>A0A0C5VE81_9GAMM</name>
<dbReference type="NCBIfam" id="TIGR00254">
    <property type="entry name" value="GGDEF"/>
    <property type="match status" value="1"/>
</dbReference>
<dbReference type="Pfam" id="PF00563">
    <property type="entry name" value="EAL"/>
    <property type="match status" value="1"/>
</dbReference>
<dbReference type="PANTHER" id="PTHR44757">
    <property type="entry name" value="DIGUANYLATE CYCLASE DGCP"/>
    <property type="match status" value="1"/>
</dbReference>
<keyword evidence="7" id="KW-1185">Reference proteome</keyword>
<evidence type="ECO:0000259" key="3">
    <source>
        <dbReference type="PROSITE" id="PS50883"/>
    </source>
</evidence>
<dbReference type="Pfam" id="PF12860">
    <property type="entry name" value="PAS_7"/>
    <property type="match status" value="1"/>
</dbReference>
<reference evidence="6 7" key="1">
    <citation type="submission" date="2014-01" db="EMBL/GenBank/DDBJ databases">
        <title>Full genme sequencing of cellulolytic bacterium Gynuella sunshinyii YC6258T gen. nov., sp. nov.</title>
        <authorList>
            <person name="Khan H."/>
            <person name="Chung E.J."/>
            <person name="Chung Y.R."/>
        </authorList>
    </citation>
    <scope>NUCLEOTIDE SEQUENCE [LARGE SCALE GENOMIC DNA]</scope>
    <source>
        <strain evidence="6 7">YC6258</strain>
    </source>
</reference>
<feature type="domain" description="GGDEF" evidence="5">
    <location>
        <begin position="601"/>
        <end position="734"/>
    </location>
</feature>
<dbReference type="GO" id="GO:0016020">
    <property type="term" value="C:membrane"/>
    <property type="evidence" value="ECO:0007669"/>
    <property type="project" value="InterPro"/>
</dbReference>
<protein>
    <submittedName>
        <fullName evidence="6">Putative signal transduction protein containing a membrane domain, an EAL and a GGDEF domain</fullName>
    </submittedName>
</protein>
<dbReference type="InterPro" id="IPR000160">
    <property type="entry name" value="GGDEF_dom"/>
</dbReference>
<dbReference type="PROSITE" id="PS50883">
    <property type="entry name" value="EAL"/>
    <property type="match status" value="1"/>
</dbReference>
<dbReference type="Gene3D" id="3.30.450.20">
    <property type="entry name" value="PAS domain"/>
    <property type="match status" value="1"/>
</dbReference>
<dbReference type="Gene3D" id="3.20.20.450">
    <property type="entry name" value="EAL domain"/>
    <property type="match status" value="1"/>
</dbReference>
<dbReference type="SUPFAM" id="SSF141868">
    <property type="entry name" value="EAL domain-like"/>
    <property type="match status" value="1"/>
</dbReference>
<dbReference type="STRING" id="1445510.YC6258_00772"/>
<sequence>MSAISLIDSIKNRIRYKLITIGIVLMALIVVPGSISMSYLLSIRQGVATTKLTGPLHASVLEASDASQYLIETLQGLVSVCHLDMTIEIHGNQALFPVINEPNKAYAVLDALYEQALKNHFDQLSVQIHSARETLFKTHQQMQQSCTLLMSLRQDYYTQQQQVTTDVQELINLLDSLIRQFDGYVGTHRIPDINNLSDTEIRRTLNEVMFDVWPTLRGLYHLRDLADRLRDSLNRPHAGILLQQSLEKQMSLVTLIRTSMSRTFTRLQIAQKQDEAEHLSTLTRAINTGLSGNGGLTETYAQITQVNEDLNQLNDHLQTSINELREVLDGVTVRAAKINSQAQAAMDLATYQAYLVLGFLTIFVSSLALLTLLLFGRNLSRRIELLTGYTTSLIELETQPQPVPEKLTQSSDELGMLAQTFDQLMQNLFVAREHLLEESRSQIQLQNQRMMIILENAPYGLCLCDQEERILLANRQFISFYHLPEQLIQPDTLWPDVVRYVRKRGVRIEAATDDNPHIFDPIMAGTKPQSVNLADGRILNITTIKTPDGGTMLIHEDVTERLSQQAKISHMAHHDALTGLPNRVLFRENVIDTLSRAHDNQRMALLYLDLDHFKAVNDTLGHSVGDLLLIEAANRLQQCINDHDLIARLGGDEFAVMLTDNPSREDAQQTASKIIHQLGQLYRLNQQSILVGVSIGISVIPEDGNDQDQLFKNADLALYRAKQDGRNTYCFFESEMDALMKARRELELDLRSAIEKGQMQLAYQPVINSETLEIAGFEALLRWHHPQRGWVPPSEFIPVAEASGQICDIGAWVLRQACQEARNWPDHLWVAVNVSPVQFKHRDLIQDLNTALLDASMSANRLELEITEGVLLHNTESTLATLESIHSLGVSISMDDFGTGYSSLSYLRMFKFDKIKIDQSFISDLHQTQDARAMIGAITSMCENLGIKTTAEGVETRAQQDILIQQKCSLLQGYLFGRPVLSSELDVYRFAKQQQDYHTR</sequence>
<dbReference type="InterPro" id="IPR035919">
    <property type="entry name" value="EAL_sf"/>
</dbReference>
<dbReference type="Proteomes" id="UP000032266">
    <property type="component" value="Chromosome"/>
</dbReference>
<evidence type="ECO:0000313" key="7">
    <source>
        <dbReference type="Proteomes" id="UP000032266"/>
    </source>
</evidence>
<feature type="transmembrane region" description="Helical" evidence="2">
    <location>
        <begin position="353"/>
        <end position="375"/>
    </location>
</feature>
<comment type="cofactor">
    <cofactor evidence="1">
        <name>Mg(2+)</name>
        <dbReference type="ChEBI" id="CHEBI:18420"/>
    </cofactor>
</comment>
<dbReference type="EMBL" id="CP007142">
    <property type="protein sequence ID" value="AJQ92822.1"/>
    <property type="molecule type" value="Genomic_DNA"/>
</dbReference>
<keyword evidence="2" id="KW-0812">Transmembrane</keyword>
<dbReference type="InterPro" id="IPR043128">
    <property type="entry name" value="Rev_trsase/Diguanyl_cyclase"/>
</dbReference>
<dbReference type="FunFam" id="3.30.70.270:FF:000001">
    <property type="entry name" value="Diguanylate cyclase domain protein"/>
    <property type="match status" value="1"/>
</dbReference>
<organism evidence="6 7">
    <name type="scientific">Gynuella sunshinyii YC6258</name>
    <dbReference type="NCBI Taxonomy" id="1445510"/>
    <lineage>
        <taxon>Bacteria</taxon>
        <taxon>Pseudomonadati</taxon>
        <taxon>Pseudomonadota</taxon>
        <taxon>Gammaproteobacteria</taxon>
        <taxon>Oceanospirillales</taxon>
        <taxon>Saccharospirillaceae</taxon>
        <taxon>Gynuella</taxon>
    </lineage>
</organism>
<evidence type="ECO:0000313" key="6">
    <source>
        <dbReference type="EMBL" id="AJQ92822.1"/>
    </source>
</evidence>
<keyword evidence="2" id="KW-1133">Transmembrane helix</keyword>
<dbReference type="CDD" id="cd01949">
    <property type="entry name" value="GGDEF"/>
    <property type="match status" value="1"/>
</dbReference>
<dbReference type="SMART" id="SM00267">
    <property type="entry name" value="GGDEF"/>
    <property type="match status" value="1"/>
</dbReference>
<dbReference type="InterPro" id="IPR029787">
    <property type="entry name" value="Nucleotide_cyclase"/>
</dbReference>
<dbReference type="OrthoDB" id="8416215at2"/>
<dbReference type="InterPro" id="IPR003660">
    <property type="entry name" value="HAMP_dom"/>
</dbReference>
<dbReference type="PANTHER" id="PTHR44757:SF2">
    <property type="entry name" value="BIOFILM ARCHITECTURE MAINTENANCE PROTEIN MBAA"/>
    <property type="match status" value="1"/>
</dbReference>
<dbReference type="GO" id="GO:0007165">
    <property type="term" value="P:signal transduction"/>
    <property type="evidence" value="ECO:0007669"/>
    <property type="project" value="InterPro"/>
</dbReference>
<dbReference type="GO" id="GO:0003824">
    <property type="term" value="F:catalytic activity"/>
    <property type="evidence" value="ECO:0007669"/>
    <property type="project" value="UniProtKB-ARBA"/>
</dbReference>
<dbReference type="SUPFAM" id="SSF55073">
    <property type="entry name" value="Nucleotide cyclase"/>
    <property type="match status" value="1"/>
</dbReference>
<dbReference type="Pfam" id="PF00990">
    <property type="entry name" value="GGDEF"/>
    <property type="match status" value="1"/>
</dbReference>
<accession>A0A0C5VE81</accession>
<feature type="domain" description="EAL" evidence="3">
    <location>
        <begin position="743"/>
        <end position="993"/>
    </location>
</feature>